<gene>
    <name evidence="2" type="ORF">NCTC12126_01073</name>
</gene>
<dbReference type="Gene3D" id="3.40.390.10">
    <property type="entry name" value="Collagenase (Catalytic Domain)"/>
    <property type="match status" value="1"/>
</dbReference>
<dbReference type="EMBL" id="CAADIW010000005">
    <property type="protein sequence ID" value="VFS14999.1"/>
    <property type="molecule type" value="Genomic_DNA"/>
</dbReference>
<evidence type="ECO:0000313" key="3">
    <source>
        <dbReference type="Proteomes" id="UP000351155"/>
    </source>
</evidence>
<dbReference type="Pfam" id="PF18807">
    <property type="entry name" value="TTc_toxin_rep"/>
    <property type="match status" value="1"/>
</dbReference>
<dbReference type="Proteomes" id="UP000351155">
    <property type="component" value="Unassembled WGS sequence"/>
</dbReference>
<sequence length="596" mass="66603">MVPENTYVYDSLYQLVSATGREMASAGQQGSSLPSATVPLPADGSAYTNYTRTYTYDEAGNLTQMRHSAPATNNSYKTDITVSERSNRGVLSTLTENPADVEALFTAGGQQAQLQPGQALVWTPRNELLQVTPVVRDGGEDDRESYRYDGGSLRILKVSLQSAGNSVQTQRVIYLPGLELRSMQSGNTETESLEVISVGEAGRAQVRVLHWANGKPDGIDNDQVRYSYDNLTGSSGLELDGNGKVISTEEYYPYGGTAVWTARSAVEAGYKTVRYSGKERDATGLYCYGYRYYQPWAGRWLSADPAGAVDGLNLFRMCRNNPVTYYDLAGMITNFDFEGLSAITEAVNSLDFIQRNQYGLDIIMNTLAESSQVLGNAIQRLDKKTLDKSTKKAIRDLLAYTSSKSKIKTSRFKKELKDKFIKMKASIDWNIENKGEKLRFKNRMGRDMAIAYVYPNDPEKKNIIYLTEVFVKEKAHFSAQRENALDNVETIIHEVSHFQMTEDYFYAPQPHTTSADEYFNVTLKGLHDFNRIVGTDSDPNIMELQTKYSLLGAIDPVNKARKEFYEGRSRLKIALNNADHMALLAMQLGHPSRIPA</sequence>
<reference evidence="2 3" key="1">
    <citation type="submission" date="2019-03" db="EMBL/GenBank/DDBJ databases">
        <authorList>
            <consortium name="Pathogen Informatics"/>
        </authorList>
    </citation>
    <scope>NUCLEOTIDE SEQUENCE [LARGE SCALE GENOMIC DNA]</scope>
    <source>
        <strain evidence="2 3">NCTC12126</strain>
    </source>
</reference>
<organism evidence="2 3">
    <name type="scientific">Enterobacter cancerogenus</name>
    <dbReference type="NCBI Taxonomy" id="69218"/>
    <lineage>
        <taxon>Bacteria</taxon>
        <taxon>Pseudomonadati</taxon>
        <taxon>Pseudomonadota</taxon>
        <taxon>Gammaproteobacteria</taxon>
        <taxon>Enterobacterales</taxon>
        <taxon>Enterobacteriaceae</taxon>
        <taxon>Enterobacter</taxon>
        <taxon>Enterobacter cloacae complex</taxon>
    </lineage>
</organism>
<dbReference type="NCBIfam" id="TIGR03696">
    <property type="entry name" value="Rhs_assc_core"/>
    <property type="match status" value="1"/>
</dbReference>
<dbReference type="InterPro" id="IPR024079">
    <property type="entry name" value="MetalloPept_cat_dom_sf"/>
</dbReference>
<accession>A0A484WVR1</accession>
<proteinExistence type="predicted"/>
<dbReference type="InterPro" id="IPR041508">
    <property type="entry name" value="TcC-like_repeat"/>
</dbReference>
<dbReference type="InterPro" id="IPR029463">
    <property type="entry name" value="Lys_MEP"/>
</dbReference>
<dbReference type="InterPro" id="IPR050708">
    <property type="entry name" value="T6SS_VgrG/RHS"/>
</dbReference>
<dbReference type="PANTHER" id="PTHR32305:SF15">
    <property type="entry name" value="PROTEIN RHSA-RELATED"/>
    <property type="match status" value="1"/>
</dbReference>
<dbReference type="GO" id="GO:0004222">
    <property type="term" value="F:metalloendopeptidase activity"/>
    <property type="evidence" value="ECO:0007669"/>
    <property type="project" value="InterPro"/>
</dbReference>
<dbReference type="InterPro" id="IPR022385">
    <property type="entry name" value="Rhs_assc_core"/>
</dbReference>
<feature type="domain" description="Lysine-specific metallo-endopeptidase" evidence="1">
    <location>
        <begin position="414"/>
        <end position="513"/>
    </location>
</feature>
<protein>
    <submittedName>
        <fullName evidence="2">Insecticidal toxin complex</fullName>
    </submittedName>
</protein>
<name>A0A484WVR1_9ENTR</name>
<dbReference type="Gene3D" id="2.180.10.10">
    <property type="entry name" value="RHS repeat-associated core"/>
    <property type="match status" value="1"/>
</dbReference>
<evidence type="ECO:0000259" key="1">
    <source>
        <dbReference type="Pfam" id="PF14521"/>
    </source>
</evidence>
<dbReference type="PANTHER" id="PTHR32305">
    <property type="match status" value="1"/>
</dbReference>
<dbReference type="Pfam" id="PF14521">
    <property type="entry name" value="Aspzincin_M35"/>
    <property type="match status" value="1"/>
</dbReference>
<dbReference type="AlphaFoldDB" id="A0A484WVR1"/>
<evidence type="ECO:0000313" key="2">
    <source>
        <dbReference type="EMBL" id="VFS14999.1"/>
    </source>
</evidence>